<dbReference type="OrthoDB" id="278212at2759"/>
<dbReference type="InterPro" id="IPR003428">
    <property type="entry name" value="MAM33"/>
</dbReference>
<protein>
    <recommendedName>
        <fullName evidence="4">Mitochondrial glycoprotein</fullName>
    </recommendedName>
</protein>
<dbReference type="PANTHER" id="PTHR10826:SF1">
    <property type="entry name" value="COMPLEMENT COMPONENT 1 Q SUBCOMPONENT-BINDING PROTEIN, MITOCHONDRIAL"/>
    <property type="match status" value="1"/>
</dbReference>
<evidence type="ECO:0000313" key="2">
    <source>
        <dbReference type="EMBL" id="CAD8121773.1"/>
    </source>
</evidence>
<dbReference type="EMBL" id="CAJJDN010000134">
    <property type="protein sequence ID" value="CAD8121773.1"/>
    <property type="molecule type" value="Genomic_DNA"/>
</dbReference>
<organism evidence="2 3">
    <name type="scientific">Paramecium sonneborni</name>
    <dbReference type="NCBI Taxonomy" id="65129"/>
    <lineage>
        <taxon>Eukaryota</taxon>
        <taxon>Sar</taxon>
        <taxon>Alveolata</taxon>
        <taxon>Ciliophora</taxon>
        <taxon>Intramacronucleata</taxon>
        <taxon>Oligohymenophorea</taxon>
        <taxon>Peniculida</taxon>
        <taxon>Parameciidae</taxon>
        <taxon>Paramecium</taxon>
    </lineage>
</organism>
<evidence type="ECO:0008006" key="4">
    <source>
        <dbReference type="Google" id="ProtNLM"/>
    </source>
</evidence>
<dbReference type="PANTHER" id="PTHR10826">
    <property type="entry name" value="COMPLEMENT COMPONENT 1"/>
    <property type="match status" value="1"/>
</dbReference>
<dbReference type="FunFam" id="3.10.280.10:FF:000013">
    <property type="entry name" value="Uncharacterized protein"/>
    <property type="match status" value="1"/>
</dbReference>
<reference evidence="2" key="1">
    <citation type="submission" date="2021-01" db="EMBL/GenBank/DDBJ databases">
        <authorList>
            <consortium name="Genoscope - CEA"/>
            <person name="William W."/>
        </authorList>
    </citation>
    <scope>NUCLEOTIDE SEQUENCE</scope>
</reference>
<dbReference type="Pfam" id="PF02330">
    <property type="entry name" value="MAM33"/>
    <property type="match status" value="1"/>
</dbReference>
<evidence type="ECO:0000256" key="1">
    <source>
        <dbReference type="SAM" id="MobiDB-lite"/>
    </source>
</evidence>
<dbReference type="Proteomes" id="UP000692954">
    <property type="component" value="Unassembled WGS sequence"/>
</dbReference>
<proteinExistence type="predicted"/>
<comment type="caution">
    <text evidence="2">The sequence shown here is derived from an EMBL/GenBank/DDBJ whole genome shotgun (WGS) entry which is preliminary data.</text>
</comment>
<dbReference type="AlphaFoldDB" id="A0A8S1R380"/>
<evidence type="ECO:0000313" key="3">
    <source>
        <dbReference type="Proteomes" id="UP000692954"/>
    </source>
</evidence>
<gene>
    <name evidence="2" type="ORF">PSON_ATCC_30995.1.T1340075</name>
</gene>
<name>A0A8S1R380_9CILI</name>
<sequence>MISRIPLRLVRSLKPLNMTPVCAPFCSQIEKINKNGQKLMKIVEKELKYEKTNYVADDSALEFVQKAGFQLKDTEGDHLITLEKKVGDIKVIVQFQQRQPNSEFEDEQEEETNKQEKDQENEEEKQEPAEYADFTVYLQKNNGQILCYECTTSKGEINVNMVSLVKNLEEHQKIPRYERGLQDYSGPEFISLDERLQMTLVEYLRGFGINDELGAFVEHYSLDKEERLYIQWLDQLTTFLKN</sequence>
<feature type="region of interest" description="Disordered" evidence="1">
    <location>
        <begin position="98"/>
        <end position="130"/>
    </location>
</feature>
<keyword evidence="3" id="KW-1185">Reference proteome</keyword>
<accession>A0A8S1R380</accession>
<dbReference type="GO" id="GO:0005759">
    <property type="term" value="C:mitochondrial matrix"/>
    <property type="evidence" value="ECO:0007669"/>
    <property type="project" value="InterPro"/>
</dbReference>